<dbReference type="PANTHER" id="PTHR35340:SF9">
    <property type="entry name" value="ASST-DOMAIN-CONTAINING PROTEIN"/>
    <property type="match status" value="1"/>
</dbReference>
<feature type="signal peptide" evidence="2">
    <location>
        <begin position="1"/>
        <end position="25"/>
    </location>
</feature>
<proteinExistence type="predicted"/>
<name>A0A316VR20_9BASI</name>
<dbReference type="RefSeq" id="XP_025367269.1">
    <property type="nucleotide sequence ID" value="XM_025511200.1"/>
</dbReference>
<dbReference type="PANTHER" id="PTHR35340">
    <property type="entry name" value="PQQ ENZYME REPEAT PROTEIN-RELATED"/>
    <property type="match status" value="1"/>
</dbReference>
<keyword evidence="2" id="KW-0732">Signal</keyword>
<feature type="region of interest" description="Disordered" evidence="1">
    <location>
        <begin position="184"/>
        <end position="206"/>
    </location>
</feature>
<protein>
    <recommendedName>
        <fullName evidence="5">Arylsulfotransferase</fullName>
    </recommendedName>
</protein>
<dbReference type="STRING" id="1522189.A0A316VR20"/>
<dbReference type="InterPro" id="IPR039535">
    <property type="entry name" value="ASST-like"/>
</dbReference>
<evidence type="ECO:0000313" key="4">
    <source>
        <dbReference type="Proteomes" id="UP000245783"/>
    </source>
</evidence>
<dbReference type="InParanoid" id="A0A316VR20"/>
<reference evidence="3 4" key="1">
    <citation type="journal article" date="2018" name="Mol. Biol. Evol.">
        <title>Broad Genomic Sampling Reveals a Smut Pathogenic Ancestry of the Fungal Clade Ustilaginomycotina.</title>
        <authorList>
            <person name="Kijpornyongpan T."/>
            <person name="Mondo S.J."/>
            <person name="Barry K."/>
            <person name="Sandor L."/>
            <person name="Lee J."/>
            <person name="Lipzen A."/>
            <person name="Pangilinan J."/>
            <person name="LaButti K."/>
            <person name="Hainaut M."/>
            <person name="Henrissat B."/>
            <person name="Grigoriev I.V."/>
            <person name="Spatafora J.W."/>
            <person name="Aime M.C."/>
        </authorList>
    </citation>
    <scope>NUCLEOTIDE SEQUENCE [LARGE SCALE GENOMIC DNA]</scope>
    <source>
        <strain evidence="3 4">MCA 4658</strain>
    </source>
</reference>
<keyword evidence="4" id="KW-1185">Reference proteome</keyword>
<feature type="chain" id="PRO_5016375038" description="Arylsulfotransferase" evidence="2">
    <location>
        <begin position="26"/>
        <end position="632"/>
    </location>
</feature>
<dbReference type="InterPro" id="IPR053143">
    <property type="entry name" value="Arylsulfate_ST"/>
</dbReference>
<gene>
    <name evidence="3" type="ORF">IE81DRAFT_238273</name>
</gene>
<evidence type="ECO:0000256" key="1">
    <source>
        <dbReference type="SAM" id="MobiDB-lite"/>
    </source>
</evidence>
<dbReference type="GeneID" id="37033070"/>
<evidence type="ECO:0000313" key="3">
    <source>
        <dbReference type="EMBL" id="PWN40109.1"/>
    </source>
</evidence>
<sequence>MKAPFKVPTLLSLALALSASSTCSATWQFLSRPDLNVPILNITHNTPSASQLSPGLLFISPFSGDSDHDELASPQQPGPYIFEPHSGQLVWSGFAHYTAGWTVSLHKTRFKGKDALLAFEGKHNALHGHGHGHLTLLDQSYGHIKSVGAGHHRLVDKHEAQVIADGASALVQIYHPVPRYALQQSAGEGGERGEEGEQQQQQQHEHRQWVVDAQFQEVDVQTGRTLFEWHSLDHVPVHHSNISLVGGQAGNGTSSQQAWDYFHINSVDKDRHGDYLISARDVNSVYKISGKTGRIIWALGGRNTHNKDFEHLDDQVAFSYQHHARFHGHDHNGRELISLYDNSAHGTETGAGTEVRDAKTSSGKIIALDTSADRSKGGKWTARTWRAFYPPFDLLSKSQGSTHVLGDGHVVVNWGSEGAVTEFNDAGEVLWHAFLASNSHHPEAARGGHVQNYRAFKSTWSGHPAEEPAVVGLAYRSDDDGKLLPFDARGNARGAAPFRAQIVLAASWNGDTEVRAWKFQLRRKPAHETRTWSDWSFIASIKRLEGWRGVHHLTTKPRSGFETRAVVGVESAGLASELHKHQIRAIALDARGKTLTLTRWEDIDTQRPVPPQLQEIDGVGDATAFVVQTAHH</sequence>
<dbReference type="EMBL" id="KZ819429">
    <property type="protein sequence ID" value="PWN40109.1"/>
    <property type="molecule type" value="Genomic_DNA"/>
</dbReference>
<dbReference type="AlphaFoldDB" id="A0A316VR20"/>
<dbReference type="Pfam" id="PF14269">
    <property type="entry name" value="Arylsulfotran_2"/>
    <property type="match status" value="1"/>
</dbReference>
<dbReference type="OrthoDB" id="5427350at2759"/>
<dbReference type="Proteomes" id="UP000245783">
    <property type="component" value="Unassembled WGS sequence"/>
</dbReference>
<accession>A0A316VR20</accession>
<evidence type="ECO:0008006" key="5">
    <source>
        <dbReference type="Google" id="ProtNLM"/>
    </source>
</evidence>
<evidence type="ECO:0000256" key="2">
    <source>
        <dbReference type="SAM" id="SignalP"/>
    </source>
</evidence>
<organism evidence="3 4">
    <name type="scientific">Ceraceosorus guamensis</name>
    <dbReference type="NCBI Taxonomy" id="1522189"/>
    <lineage>
        <taxon>Eukaryota</taxon>
        <taxon>Fungi</taxon>
        <taxon>Dikarya</taxon>
        <taxon>Basidiomycota</taxon>
        <taxon>Ustilaginomycotina</taxon>
        <taxon>Exobasidiomycetes</taxon>
        <taxon>Ceraceosorales</taxon>
        <taxon>Ceraceosoraceae</taxon>
        <taxon>Ceraceosorus</taxon>
    </lineage>
</organism>